<feature type="compositionally biased region" description="Basic residues" evidence="1">
    <location>
        <begin position="253"/>
        <end position="263"/>
    </location>
</feature>
<evidence type="ECO:0000313" key="6">
    <source>
        <dbReference type="Proteomes" id="UP001209878"/>
    </source>
</evidence>
<feature type="domain" description="Integrator complex subunit 1 R3" evidence="2">
    <location>
        <begin position="1190"/>
        <end position="1349"/>
    </location>
</feature>
<dbReference type="Pfam" id="PF22928">
    <property type="entry name" value="INTS1_R4"/>
    <property type="match status" value="1"/>
</dbReference>
<dbReference type="Proteomes" id="UP001209878">
    <property type="component" value="Unassembled WGS sequence"/>
</dbReference>
<evidence type="ECO:0000259" key="2">
    <source>
        <dbReference type="Pfam" id="PF22927"/>
    </source>
</evidence>
<accession>A0AAD9P8J0</accession>
<dbReference type="InterPro" id="IPR053965">
    <property type="entry name" value="INTS1_R4"/>
</dbReference>
<sequence>MFVADFPVLQVEKLELIDAVLNLCSYRHPENIVLPKGYEPPTLAISNLYWKAWTMLLIISAFNPATFGLTAWDSYPTLKCLMEMMMTNNYKFPPPTMGTTEQTVDEIKSKEKQVSRLERQCILEFEGHLAAGTSKVQITEANSLLLPQLITMDPNGIARRPPGVVLEQLKLLNQSLFIGSMLCRSRSPDFLLDVIRRQGTSQAMPWLAELVESSESSLDVLPVQCLCEFLLHDVPAEGSSSLLEDDDESKAEKYKRKQKQKKQKQLLSRLRSLLHDTASGTHTISEVLTHFLKRLSSTHSSTRQLAVKGLSMVLSSSQTDHDSSDMETDPEDAASTDHVITTSHAWLLEQLPSLPGFDGVCTQVYHSLRQACQIETDAAAVGAYVIFLSQHTDKLQMQEMDELAADMAQLIVDRTTLMNHLLQRHHPDSDRAHAVLAGLLRLFMSYLSSAQQPHGEAYSWSNTQDQILLQWKKGESATINILVVHAMIILLTYGNPQGESDFERMLETWFPQGGHPPSAFLVDTSEEALLLPDWLKLRMIRCSTERLVDAAMQDLEPSQLLLFIQSFGIPTASMGKLLRYLDHSVTVDSGAIEQLVVDKDYMIQLIDIQYPPKYNKEECDSLGIVSDTKMKSPTNLSCGSQRMGMQTREGKKKSNQLILRLVLQHMRGATGGMQFRALLQQHAQTPSTKDVDVEVPVPATRRRTVSQLCRGPVFPQLERGNIEQVKSLLLRIFPISDSPEVLSATERQQMFRSLQKGMLKDGVARTVLSALDQLLSTDGAASAWRATLHRHSHLGCALTRTILAFHQMAPLKAPVERVMQLIATGGHASNSPLDRLVRDFLRQQCGVHSGGHGDTNVAPPGDVGAVIIGEKTSIEQIIAKLGSCDQLERHLVASITKGIREGRNKEMTQFVCSELTRLHKRKKTKRETKREMDDCIRRDVQELRITPEDAQDRTFWKSRIRAADPTYALPISLAGLLVDWLELLDPEVIALCPDVEQQLLFAQRESGDTSVTSGDVSSSVSAQCIDVVSTSHISWHWFNPTSALDFLSACMHIPALWQGRDKKLPKNYTMEDVLRLRPQQTPQVVKYIIAEATGVNSGHQVAPEECALRRVPLLLQCCSGKRQLVLPVIEYLVEGSSTTGRHSRTGLQQSVCVSLLHDLYLHLPDVVTLTRDTQWVASEVKARQNSSSQLDIICHQVLSALGNAGHGNTAENRMYDANIACCQLAAHHPTLLLRQLPMLAALLQGRAQFTFGELRHRNHLLLYTHLLGILELVQPALFHPDYSAPFSQTIHAYCQLIHIHGLHNKQLASIITKFIKLLHSFLSHDPVLASEILHPHVPLLNELLHLFPDFPVLRSLLAGLTLPRQERSEILDPQPAGEEVSALPMVVLPRPSSPWSATELAPYLQKITPGSPSDEVLEVLRDLDEMSKRKVDILQHFLDEMRRLVTSSNNACCSLAHTLMMRHIRHNPRCAPEFVAVFVRCLESSNQAIVNTALKNLAEFVLFAQDDASLLLQKAFVVGIGSKVDTSSFICDALQLLNTETLA</sequence>
<evidence type="ECO:0000259" key="3">
    <source>
        <dbReference type="Pfam" id="PF22928"/>
    </source>
</evidence>
<evidence type="ECO:0000313" key="5">
    <source>
        <dbReference type="EMBL" id="KAK2190117.1"/>
    </source>
</evidence>
<evidence type="ECO:0008006" key="7">
    <source>
        <dbReference type="Google" id="ProtNLM"/>
    </source>
</evidence>
<comment type="caution">
    <text evidence="5">The sequence shown here is derived from an EMBL/GenBank/DDBJ whole genome shotgun (WGS) entry which is preliminary data.</text>
</comment>
<dbReference type="InterPro" id="IPR053964">
    <property type="entry name" value="INT1_R3"/>
</dbReference>
<dbReference type="InterPro" id="IPR038902">
    <property type="entry name" value="INTS1"/>
</dbReference>
<evidence type="ECO:0000259" key="4">
    <source>
        <dbReference type="Pfam" id="PF22929"/>
    </source>
</evidence>
<keyword evidence="6" id="KW-1185">Reference proteome</keyword>
<evidence type="ECO:0000256" key="1">
    <source>
        <dbReference type="SAM" id="MobiDB-lite"/>
    </source>
</evidence>
<dbReference type="EMBL" id="JAODUO010000087">
    <property type="protein sequence ID" value="KAK2190117.1"/>
    <property type="molecule type" value="Genomic_DNA"/>
</dbReference>
<dbReference type="SUPFAM" id="SSF48371">
    <property type="entry name" value="ARM repeat"/>
    <property type="match status" value="1"/>
</dbReference>
<feature type="domain" description="Integrator complex subunit 1 R4" evidence="3">
    <location>
        <begin position="1405"/>
        <end position="1504"/>
    </location>
</feature>
<reference evidence="5" key="1">
    <citation type="journal article" date="2023" name="Mol. Biol. Evol.">
        <title>Third-Generation Sequencing Reveals the Adaptive Role of the Epigenome in Three Deep-Sea Polychaetes.</title>
        <authorList>
            <person name="Perez M."/>
            <person name="Aroh O."/>
            <person name="Sun Y."/>
            <person name="Lan Y."/>
            <person name="Juniper S.K."/>
            <person name="Young C.R."/>
            <person name="Angers B."/>
            <person name="Qian P.Y."/>
        </authorList>
    </citation>
    <scope>NUCLEOTIDE SEQUENCE</scope>
    <source>
        <strain evidence="5">R07B-5</strain>
    </source>
</reference>
<feature type="domain" description="Integrator complex subunit 1 INTS2-binding" evidence="4">
    <location>
        <begin position="286"/>
        <end position="610"/>
    </location>
</feature>
<dbReference type="Pfam" id="PF22927">
    <property type="entry name" value="INT1_R3"/>
    <property type="match status" value="1"/>
</dbReference>
<proteinExistence type="predicted"/>
<name>A0AAD9P8J0_RIDPI</name>
<dbReference type="InterPro" id="IPR053966">
    <property type="entry name" value="INTS1_INTS2-bd"/>
</dbReference>
<protein>
    <recommendedName>
        <fullName evidence="7">Integrator complex subunit 1</fullName>
    </recommendedName>
</protein>
<dbReference type="GO" id="GO:0034474">
    <property type="term" value="P:U2 snRNA 3'-end processing"/>
    <property type="evidence" value="ECO:0007669"/>
    <property type="project" value="InterPro"/>
</dbReference>
<feature type="region of interest" description="Disordered" evidence="1">
    <location>
        <begin position="239"/>
        <end position="263"/>
    </location>
</feature>
<gene>
    <name evidence="5" type="ORF">NP493_86g01030</name>
</gene>
<dbReference type="Pfam" id="PF22929">
    <property type="entry name" value="INTS1_INTS2-bd"/>
    <property type="match status" value="1"/>
</dbReference>
<dbReference type="InterPro" id="IPR016024">
    <property type="entry name" value="ARM-type_fold"/>
</dbReference>
<dbReference type="PANTHER" id="PTHR21224:SF1">
    <property type="entry name" value="INTEGRATOR COMPLEX SUBUNIT 1"/>
    <property type="match status" value="1"/>
</dbReference>
<dbReference type="PANTHER" id="PTHR21224">
    <property type="entry name" value="INTEGRATOR COMPLEX SUBUNIT 1"/>
    <property type="match status" value="1"/>
</dbReference>
<organism evidence="5 6">
    <name type="scientific">Ridgeia piscesae</name>
    <name type="common">Tubeworm</name>
    <dbReference type="NCBI Taxonomy" id="27915"/>
    <lineage>
        <taxon>Eukaryota</taxon>
        <taxon>Metazoa</taxon>
        <taxon>Spiralia</taxon>
        <taxon>Lophotrochozoa</taxon>
        <taxon>Annelida</taxon>
        <taxon>Polychaeta</taxon>
        <taxon>Sedentaria</taxon>
        <taxon>Canalipalpata</taxon>
        <taxon>Sabellida</taxon>
        <taxon>Siboglinidae</taxon>
        <taxon>Ridgeia</taxon>
    </lineage>
</organism>
<dbReference type="GO" id="GO:0032039">
    <property type="term" value="C:integrator complex"/>
    <property type="evidence" value="ECO:0007669"/>
    <property type="project" value="InterPro"/>
</dbReference>